<proteinExistence type="predicted"/>
<organism evidence="1 2">
    <name type="scientific">Popillia japonica</name>
    <name type="common">Japanese beetle</name>
    <dbReference type="NCBI Taxonomy" id="7064"/>
    <lineage>
        <taxon>Eukaryota</taxon>
        <taxon>Metazoa</taxon>
        <taxon>Ecdysozoa</taxon>
        <taxon>Arthropoda</taxon>
        <taxon>Hexapoda</taxon>
        <taxon>Insecta</taxon>
        <taxon>Pterygota</taxon>
        <taxon>Neoptera</taxon>
        <taxon>Endopterygota</taxon>
        <taxon>Coleoptera</taxon>
        <taxon>Polyphaga</taxon>
        <taxon>Scarabaeiformia</taxon>
        <taxon>Scarabaeidae</taxon>
        <taxon>Rutelinae</taxon>
        <taxon>Popillia</taxon>
    </lineage>
</organism>
<name>A0AAW1IWJ5_POPJA</name>
<keyword evidence="2" id="KW-1185">Reference proteome</keyword>
<dbReference type="Proteomes" id="UP001458880">
    <property type="component" value="Unassembled WGS sequence"/>
</dbReference>
<sequence length="76" mass="8628">MNREDAFVIFLSEVYTEFDLFNHPENIFNMEETGFQLHNEAETVIATKGAENDHTLISGERGENIFIIACCSAEGR</sequence>
<dbReference type="EMBL" id="JASPKY010000510">
    <property type="protein sequence ID" value="KAK9694508.1"/>
    <property type="molecule type" value="Genomic_DNA"/>
</dbReference>
<dbReference type="AlphaFoldDB" id="A0AAW1IWJ5"/>
<gene>
    <name evidence="1" type="ORF">QE152_g33493</name>
</gene>
<evidence type="ECO:0000313" key="2">
    <source>
        <dbReference type="Proteomes" id="UP001458880"/>
    </source>
</evidence>
<comment type="caution">
    <text evidence="1">The sequence shown here is derived from an EMBL/GenBank/DDBJ whole genome shotgun (WGS) entry which is preliminary data.</text>
</comment>
<evidence type="ECO:0000313" key="1">
    <source>
        <dbReference type="EMBL" id="KAK9694508.1"/>
    </source>
</evidence>
<protein>
    <submittedName>
        <fullName evidence="1">Uncharacterized protein</fullName>
    </submittedName>
</protein>
<accession>A0AAW1IWJ5</accession>
<reference evidence="1 2" key="1">
    <citation type="journal article" date="2024" name="BMC Genomics">
        <title>De novo assembly and annotation of Popillia japonica's genome with initial clues to its potential as an invasive pest.</title>
        <authorList>
            <person name="Cucini C."/>
            <person name="Boschi S."/>
            <person name="Funari R."/>
            <person name="Cardaioli E."/>
            <person name="Iannotti N."/>
            <person name="Marturano G."/>
            <person name="Paoli F."/>
            <person name="Bruttini M."/>
            <person name="Carapelli A."/>
            <person name="Frati F."/>
            <person name="Nardi F."/>
        </authorList>
    </citation>
    <scope>NUCLEOTIDE SEQUENCE [LARGE SCALE GENOMIC DNA]</scope>
    <source>
        <strain evidence="1">DMR45628</strain>
    </source>
</reference>